<reference evidence="5" key="1">
    <citation type="submission" date="2020-12" db="EMBL/GenBank/DDBJ databases">
        <title>Oil enriched cultivation method for isolating marine PHA-producing bacteria.</title>
        <authorList>
            <person name="Zheng W."/>
            <person name="Yu S."/>
            <person name="Huang Y."/>
        </authorList>
    </citation>
    <scope>NUCLEOTIDE SEQUENCE</scope>
    <source>
        <strain evidence="5">SY-2-12</strain>
    </source>
</reference>
<organism evidence="5 6">
    <name type="scientific">Roseibium aggregatum</name>
    <dbReference type="NCBI Taxonomy" id="187304"/>
    <lineage>
        <taxon>Bacteria</taxon>
        <taxon>Pseudomonadati</taxon>
        <taxon>Pseudomonadota</taxon>
        <taxon>Alphaproteobacteria</taxon>
        <taxon>Hyphomicrobiales</taxon>
        <taxon>Stappiaceae</taxon>
        <taxon>Roseibium</taxon>
    </lineage>
</organism>
<dbReference type="InterPro" id="IPR002830">
    <property type="entry name" value="UbiD"/>
</dbReference>
<dbReference type="Pfam" id="PF20696">
    <property type="entry name" value="UbiD_C"/>
    <property type="match status" value="1"/>
</dbReference>
<dbReference type="Gene3D" id="3.40.1670.10">
    <property type="entry name" value="UbiD C-terminal domain-like"/>
    <property type="match status" value="1"/>
</dbReference>
<dbReference type="Pfam" id="PF20695">
    <property type="entry name" value="UbiD_N"/>
    <property type="match status" value="1"/>
</dbReference>
<protein>
    <submittedName>
        <fullName evidence="5">UbiD family decarboxylase</fullName>
    </submittedName>
</protein>
<comment type="similarity">
    <text evidence="1">Belongs to the UbiD family.</text>
</comment>
<feature type="domain" description="3-octaprenyl-4-hydroxybenzoate carboxy-lyase-like N-terminal" evidence="3">
    <location>
        <begin position="18"/>
        <end position="98"/>
    </location>
</feature>
<proteinExistence type="inferred from homology"/>
<evidence type="ECO:0000313" key="5">
    <source>
        <dbReference type="EMBL" id="MBN9672720.1"/>
    </source>
</evidence>
<dbReference type="GO" id="GO:0005829">
    <property type="term" value="C:cytosol"/>
    <property type="evidence" value="ECO:0007669"/>
    <property type="project" value="TreeGrafter"/>
</dbReference>
<feature type="domain" description="3-octaprenyl-4-hydroxybenzoate carboxy-lyase-like Rift-related" evidence="2">
    <location>
        <begin position="139"/>
        <end position="328"/>
    </location>
</feature>
<dbReference type="GO" id="GO:0006744">
    <property type="term" value="P:ubiquinone biosynthetic process"/>
    <property type="evidence" value="ECO:0007669"/>
    <property type="project" value="TreeGrafter"/>
</dbReference>
<dbReference type="EMBL" id="JAEKJZ010000005">
    <property type="protein sequence ID" value="MBN9672720.1"/>
    <property type="molecule type" value="Genomic_DNA"/>
</dbReference>
<dbReference type="InterPro" id="IPR049383">
    <property type="entry name" value="UbiD-like_N"/>
</dbReference>
<dbReference type="Proteomes" id="UP000664096">
    <property type="component" value="Unassembled WGS sequence"/>
</dbReference>
<gene>
    <name evidence="5" type="ORF">JF539_20360</name>
</gene>
<comment type="caution">
    <text evidence="5">The sequence shown here is derived from an EMBL/GenBank/DDBJ whole genome shotgun (WGS) entry which is preliminary data.</text>
</comment>
<feature type="domain" description="3-octaprenyl-4-hydroxybenzoate carboxy-lyase-like C-terminal" evidence="4">
    <location>
        <begin position="335"/>
        <end position="459"/>
    </location>
</feature>
<dbReference type="RefSeq" id="WP_207142579.1">
    <property type="nucleotide sequence ID" value="NZ_JAEKJZ010000005.1"/>
</dbReference>
<dbReference type="GO" id="GO:0008694">
    <property type="term" value="F:4-hydroxy-3-polyprenylbenzoate decarboxylase activity"/>
    <property type="evidence" value="ECO:0007669"/>
    <property type="project" value="TreeGrafter"/>
</dbReference>
<dbReference type="InterPro" id="IPR048304">
    <property type="entry name" value="UbiD_Rift_dom"/>
</dbReference>
<evidence type="ECO:0000259" key="4">
    <source>
        <dbReference type="Pfam" id="PF20696"/>
    </source>
</evidence>
<sequence>MSGRDLPPFRNLTEFCAFLGDAGDILRVGNPVDVRLEATALHRKALQRAGPALLLETPVGGGVKRFAAPLLVNLFGTRKRVANGLGLHPENLRELGEFLASLRAPTPPASLRELHKLFPVARAGLNTRPKRVSFDRKLKTVEPDLTQLPVQTCWPDDAGPLITWGIVMTRPPGEDDPRGYNLGVYRMQVLGPDTAIVRWLPFRGGAGHYRQWRDEGKVMPVAVVIGCDPATLLAAVLPAPGNISELALAGIFNGASSRLSPCSTIDMHVPEGAEIVLEGEVHPGEMAMEGPFGDHTGYYNDPASYPLFRLRALRMRDDAVYLSTFTGRAPDEPSVIGEAMTDLFRPILRQALPEVVDVFLPPATCSYRVAILAIDKSYPGQAKRAMMGFWSLLPQFSMTKFVIAVDPDVDIRDWDEVMWAVATRSDPERDMIVLEGTPVDQLDFASPREGLGGKLGIDATVKIGVETSRPFSAKLVMPDDVEARAEALLERLMGSKHARESGR</sequence>
<evidence type="ECO:0000256" key="1">
    <source>
        <dbReference type="ARBA" id="ARBA00010021"/>
    </source>
</evidence>
<dbReference type="SUPFAM" id="SSF143968">
    <property type="entry name" value="UbiD C-terminal domain-like"/>
    <property type="match status" value="1"/>
</dbReference>
<accession>A0A939J5Y1</accession>
<dbReference type="FunFam" id="3.40.1670.10:FF:000001">
    <property type="entry name" value="3-octaprenyl-4-hydroxybenzoate carboxy-lyase"/>
    <property type="match status" value="1"/>
</dbReference>
<name>A0A939J5Y1_9HYPH</name>
<dbReference type="NCBIfam" id="TIGR00148">
    <property type="entry name" value="UbiD family decarboxylase"/>
    <property type="match status" value="1"/>
</dbReference>
<dbReference type="AlphaFoldDB" id="A0A939J5Y1"/>
<dbReference type="Pfam" id="PF01977">
    <property type="entry name" value="UbiD"/>
    <property type="match status" value="1"/>
</dbReference>
<dbReference type="SUPFAM" id="SSF50475">
    <property type="entry name" value="FMN-binding split barrel"/>
    <property type="match status" value="1"/>
</dbReference>
<evidence type="ECO:0000313" key="6">
    <source>
        <dbReference type="Proteomes" id="UP000664096"/>
    </source>
</evidence>
<dbReference type="InterPro" id="IPR049381">
    <property type="entry name" value="UbiD-like_C"/>
</dbReference>
<evidence type="ECO:0000259" key="2">
    <source>
        <dbReference type="Pfam" id="PF01977"/>
    </source>
</evidence>
<dbReference type="PANTHER" id="PTHR30108">
    <property type="entry name" value="3-OCTAPRENYL-4-HYDROXYBENZOATE CARBOXY-LYASE-RELATED"/>
    <property type="match status" value="1"/>
</dbReference>
<dbReference type="PANTHER" id="PTHR30108:SF17">
    <property type="entry name" value="FERULIC ACID DECARBOXYLASE 1"/>
    <property type="match status" value="1"/>
</dbReference>
<evidence type="ECO:0000259" key="3">
    <source>
        <dbReference type="Pfam" id="PF20695"/>
    </source>
</evidence>